<gene>
    <name evidence="3" type="ORF">F7Q91_00050</name>
</gene>
<dbReference type="GeneID" id="77344370"/>
<feature type="chain" id="PRO_5031209854" evidence="2">
    <location>
        <begin position="23"/>
        <end position="83"/>
    </location>
</feature>
<comment type="caution">
    <text evidence="3">The sequence shown here is derived from an EMBL/GenBank/DDBJ whole genome shotgun (WGS) entry which is preliminary data.</text>
</comment>
<proteinExistence type="predicted"/>
<feature type="compositionally biased region" description="Low complexity" evidence="1">
    <location>
        <begin position="64"/>
        <end position="73"/>
    </location>
</feature>
<accession>A0A7V7NXX4</accession>
<organism evidence="3 4">
    <name type="scientific">Vibrio chagasii</name>
    <dbReference type="NCBI Taxonomy" id="170679"/>
    <lineage>
        <taxon>Bacteria</taxon>
        <taxon>Pseudomonadati</taxon>
        <taxon>Pseudomonadota</taxon>
        <taxon>Gammaproteobacteria</taxon>
        <taxon>Vibrionales</taxon>
        <taxon>Vibrionaceae</taxon>
        <taxon>Vibrio</taxon>
    </lineage>
</organism>
<feature type="signal peptide" evidence="2">
    <location>
        <begin position="1"/>
        <end position="22"/>
    </location>
</feature>
<evidence type="ECO:0000313" key="3">
    <source>
        <dbReference type="EMBL" id="KAB0483195.1"/>
    </source>
</evidence>
<dbReference type="AlphaFoldDB" id="A0A7V7NXX4"/>
<evidence type="ECO:0000256" key="2">
    <source>
        <dbReference type="SAM" id="SignalP"/>
    </source>
</evidence>
<evidence type="ECO:0000256" key="1">
    <source>
        <dbReference type="SAM" id="MobiDB-lite"/>
    </source>
</evidence>
<feature type="region of interest" description="Disordered" evidence="1">
    <location>
        <begin position="64"/>
        <end position="83"/>
    </location>
</feature>
<sequence>MKTFVQITLATILATTSMMTLAETINDAHSQAEATTVKHESMTVTLNDKHFAPTAATVNAISTTQTATQASNNKTKSAQESDI</sequence>
<dbReference type="EMBL" id="VZPX01000001">
    <property type="protein sequence ID" value="KAB0483195.1"/>
    <property type="molecule type" value="Genomic_DNA"/>
</dbReference>
<dbReference type="Proteomes" id="UP000423756">
    <property type="component" value="Unassembled WGS sequence"/>
</dbReference>
<feature type="compositionally biased region" description="Polar residues" evidence="1">
    <location>
        <begin position="74"/>
        <end position="83"/>
    </location>
</feature>
<protein>
    <submittedName>
        <fullName evidence="3">Uncharacterized protein</fullName>
    </submittedName>
</protein>
<reference evidence="3 4" key="1">
    <citation type="submission" date="2019-09" db="EMBL/GenBank/DDBJ databases">
        <title>Draft genome sequences of 48 bacterial type strains from the CCUG.</title>
        <authorList>
            <person name="Tunovic T."/>
            <person name="Pineiro-Iglesias B."/>
            <person name="Unosson C."/>
            <person name="Inganas E."/>
            <person name="Ohlen M."/>
            <person name="Cardew S."/>
            <person name="Jensie-Markopoulos S."/>
            <person name="Salva-Serra F."/>
            <person name="Jaen-Luchoro D."/>
            <person name="Karlsson R."/>
            <person name="Svensson-Stadler L."/>
            <person name="Chun J."/>
            <person name="Moore E."/>
        </authorList>
    </citation>
    <scope>NUCLEOTIDE SEQUENCE [LARGE SCALE GENOMIC DNA]</scope>
    <source>
        <strain evidence="3 4">CCUG 48643</strain>
    </source>
</reference>
<name>A0A7V7NXX4_9VIBR</name>
<keyword evidence="2" id="KW-0732">Signal</keyword>
<evidence type="ECO:0000313" key="4">
    <source>
        <dbReference type="Proteomes" id="UP000423756"/>
    </source>
</evidence>
<dbReference type="RefSeq" id="WP_137406254.1">
    <property type="nucleotide sequence ID" value="NZ_AP025466.1"/>
</dbReference>